<proteinExistence type="predicted"/>
<organism evidence="3 4">
    <name type="scientific">Zarconia navalis LEGE 11467</name>
    <dbReference type="NCBI Taxonomy" id="1828826"/>
    <lineage>
        <taxon>Bacteria</taxon>
        <taxon>Bacillati</taxon>
        <taxon>Cyanobacteriota</taxon>
        <taxon>Cyanophyceae</taxon>
        <taxon>Oscillatoriophycideae</taxon>
        <taxon>Oscillatoriales</taxon>
        <taxon>Oscillatoriales incertae sedis</taxon>
        <taxon>Zarconia</taxon>
        <taxon>Zarconia navalis</taxon>
    </lineage>
</organism>
<dbReference type="Proteomes" id="UP000621799">
    <property type="component" value="Unassembled WGS sequence"/>
</dbReference>
<protein>
    <submittedName>
        <fullName evidence="3">DivIVA domain-containing protein</fullName>
    </submittedName>
</protein>
<dbReference type="RefSeq" id="WP_264320187.1">
    <property type="nucleotide sequence ID" value="NZ_JADEXN010000042.1"/>
</dbReference>
<evidence type="ECO:0000313" key="3">
    <source>
        <dbReference type="EMBL" id="MBE9039930.1"/>
    </source>
</evidence>
<gene>
    <name evidence="3" type="ORF">IQ235_03875</name>
</gene>
<feature type="coiled-coil region" evidence="1">
    <location>
        <begin position="85"/>
        <end position="173"/>
    </location>
</feature>
<keyword evidence="1" id="KW-0175">Coiled coil</keyword>
<keyword evidence="4" id="KW-1185">Reference proteome</keyword>
<evidence type="ECO:0000313" key="4">
    <source>
        <dbReference type="Proteomes" id="UP000621799"/>
    </source>
</evidence>
<feature type="region of interest" description="Disordered" evidence="2">
    <location>
        <begin position="1"/>
        <end position="33"/>
    </location>
</feature>
<comment type="caution">
    <text evidence="3">The sequence shown here is derived from an EMBL/GenBank/DDBJ whole genome shotgun (WGS) entry which is preliminary data.</text>
</comment>
<evidence type="ECO:0000256" key="1">
    <source>
        <dbReference type="SAM" id="Coils"/>
    </source>
</evidence>
<evidence type="ECO:0000256" key="2">
    <source>
        <dbReference type="SAM" id="MobiDB-lite"/>
    </source>
</evidence>
<accession>A0A928VYC3</accession>
<feature type="compositionally biased region" description="Polar residues" evidence="2">
    <location>
        <begin position="1"/>
        <end position="15"/>
    </location>
</feature>
<dbReference type="AlphaFoldDB" id="A0A928VYC3"/>
<reference evidence="3" key="1">
    <citation type="submission" date="2020-10" db="EMBL/GenBank/DDBJ databases">
        <authorList>
            <person name="Castelo-Branco R."/>
            <person name="Eusebio N."/>
            <person name="Adriana R."/>
            <person name="Vieira A."/>
            <person name="Brugerolle De Fraissinette N."/>
            <person name="Rezende De Castro R."/>
            <person name="Schneider M.P."/>
            <person name="Vasconcelos V."/>
            <person name="Leao P.N."/>
        </authorList>
    </citation>
    <scope>NUCLEOTIDE SEQUENCE</scope>
    <source>
        <strain evidence="3">LEGE 11467</strain>
    </source>
</reference>
<name>A0A928VYC3_9CYAN</name>
<sequence>MLRQDSIGSEPNSHGATDRGEPAPGGVPVGDATRAEGIDIQRELNRLEEMILDSPRIPFSRRTLIDEEPILDILDAIRLNLPTAFQNAEEVVRRQEEIIQQAEQYAREILGAAERQATGILDEMGIVRHAKEEADRIRQQVQLDCETAQEQTIAEIERMKQQVQQEVEAARAQALTDAEAIETGADEYADRVLRNIEGQLSDMMRVIRNGRQQIQQESAYRMQQKEIHSGSGYLEN</sequence>
<dbReference type="EMBL" id="JADEXN010000042">
    <property type="protein sequence ID" value="MBE9039930.1"/>
    <property type="molecule type" value="Genomic_DNA"/>
</dbReference>